<comment type="catalytic activity">
    <reaction evidence="10">
        <text>dodecanoyl-CoA + H2O = dodecanoate + CoA + H(+)</text>
        <dbReference type="Rhea" id="RHEA:30135"/>
        <dbReference type="ChEBI" id="CHEBI:15377"/>
        <dbReference type="ChEBI" id="CHEBI:15378"/>
        <dbReference type="ChEBI" id="CHEBI:18262"/>
        <dbReference type="ChEBI" id="CHEBI:57287"/>
        <dbReference type="ChEBI" id="CHEBI:57375"/>
    </reaction>
    <physiologicalReaction direction="left-to-right" evidence="10">
        <dbReference type="Rhea" id="RHEA:30136"/>
    </physiologicalReaction>
</comment>
<comment type="catalytic activity">
    <reaction evidence="15">
        <text>(2E)-dodecenoyl-CoA + H2O = (2E)-dodecenoate + CoA + H(+)</text>
        <dbReference type="Rhea" id="RHEA:65212"/>
        <dbReference type="ChEBI" id="CHEBI:15377"/>
        <dbReference type="ChEBI" id="CHEBI:15378"/>
        <dbReference type="ChEBI" id="CHEBI:57287"/>
        <dbReference type="ChEBI" id="CHEBI:57330"/>
        <dbReference type="ChEBI" id="CHEBI:84274"/>
    </reaction>
    <physiologicalReaction direction="left-to-right" evidence="15">
        <dbReference type="Rhea" id="RHEA:65213"/>
    </physiologicalReaction>
</comment>
<dbReference type="GO" id="GO:0047617">
    <property type="term" value="F:fatty acyl-CoA hydrolase activity"/>
    <property type="evidence" value="ECO:0007669"/>
    <property type="project" value="UniProtKB-EC"/>
</dbReference>
<comment type="catalytic activity">
    <reaction evidence="22">
        <text>octadecanoyl-CoA + H2O = octadecanoate + CoA + H(+)</text>
        <dbReference type="Rhea" id="RHEA:30139"/>
        <dbReference type="ChEBI" id="CHEBI:15377"/>
        <dbReference type="ChEBI" id="CHEBI:15378"/>
        <dbReference type="ChEBI" id="CHEBI:25629"/>
        <dbReference type="ChEBI" id="CHEBI:57287"/>
        <dbReference type="ChEBI" id="CHEBI:57394"/>
    </reaction>
    <physiologicalReaction direction="left-to-right" evidence="22">
        <dbReference type="Rhea" id="RHEA:30140"/>
    </physiologicalReaction>
</comment>
<keyword evidence="4 32" id="KW-0378">Hydrolase</keyword>
<protein>
    <recommendedName>
        <fullName evidence="28">Acyl-CoA thioesterase 2</fullName>
        <ecNumber evidence="7">3.1.2.20</ecNumber>
    </recommendedName>
    <alternativeName>
        <fullName evidence="29">Thioesterase II</fullName>
    </alternativeName>
</protein>
<comment type="catalytic activity">
    <reaction evidence="24">
        <text>(3R)-3-hydroxypentanoyl-CoA + H2O = (3R)-3-hydroxypentanoate + CoA + H(+)</text>
        <dbReference type="Rhea" id="RHEA:55084"/>
        <dbReference type="ChEBI" id="CHEBI:15377"/>
        <dbReference type="ChEBI" id="CHEBI:15378"/>
        <dbReference type="ChEBI" id="CHEBI:57287"/>
        <dbReference type="ChEBI" id="CHEBI:138587"/>
        <dbReference type="ChEBI" id="CHEBI:138588"/>
    </reaction>
    <physiologicalReaction direction="left-to-right" evidence="24">
        <dbReference type="Rhea" id="RHEA:55085"/>
    </physiologicalReaction>
</comment>
<evidence type="ECO:0000256" key="20">
    <source>
        <dbReference type="ARBA" id="ARBA00050943"/>
    </source>
</evidence>
<evidence type="ECO:0000256" key="16">
    <source>
        <dbReference type="ARBA" id="ARBA00050660"/>
    </source>
</evidence>
<dbReference type="CDD" id="cd03444">
    <property type="entry name" value="Thioesterase_II_repeat1"/>
    <property type="match status" value="1"/>
</dbReference>
<evidence type="ECO:0000256" key="15">
    <source>
        <dbReference type="ARBA" id="ARBA00050629"/>
    </source>
</evidence>
<dbReference type="Proteomes" id="UP001159001">
    <property type="component" value="Unassembled WGS sequence"/>
</dbReference>
<comment type="catalytic activity">
    <reaction evidence="18">
        <text>pentanoyl-CoA + H2O = pentanoate + CoA + H(+)</text>
        <dbReference type="Rhea" id="RHEA:55052"/>
        <dbReference type="ChEBI" id="CHEBI:15377"/>
        <dbReference type="ChEBI" id="CHEBI:15378"/>
        <dbReference type="ChEBI" id="CHEBI:31011"/>
        <dbReference type="ChEBI" id="CHEBI:57287"/>
        <dbReference type="ChEBI" id="CHEBI:57389"/>
    </reaction>
    <physiologicalReaction direction="left-to-right" evidence="18">
        <dbReference type="Rhea" id="RHEA:55053"/>
    </physiologicalReaction>
</comment>
<dbReference type="Gene3D" id="2.40.160.210">
    <property type="entry name" value="Acyl-CoA thioesterase, double hotdog domain"/>
    <property type="match status" value="1"/>
</dbReference>
<feature type="domain" description="Acyl-CoA thioesterase 2 C-terminal" evidence="30">
    <location>
        <begin position="158"/>
        <end position="281"/>
    </location>
</feature>
<evidence type="ECO:0000259" key="31">
    <source>
        <dbReference type="Pfam" id="PF13622"/>
    </source>
</evidence>
<evidence type="ECO:0000256" key="19">
    <source>
        <dbReference type="ARBA" id="ARBA00050889"/>
    </source>
</evidence>
<evidence type="ECO:0000256" key="9">
    <source>
        <dbReference type="ARBA" id="ARBA00047969"/>
    </source>
</evidence>
<evidence type="ECO:0000256" key="7">
    <source>
        <dbReference type="ARBA" id="ARBA00038894"/>
    </source>
</evidence>
<comment type="catalytic activity">
    <reaction evidence="6">
        <text>(9Z)-octadecenoyl-CoA + H2O = (9Z)-octadecenoate + CoA + H(+)</text>
        <dbReference type="Rhea" id="RHEA:40139"/>
        <dbReference type="ChEBI" id="CHEBI:15377"/>
        <dbReference type="ChEBI" id="CHEBI:15378"/>
        <dbReference type="ChEBI" id="CHEBI:30823"/>
        <dbReference type="ChEBI" id="CHEBI:57287"/>
        <dbReference type="ChEBI" id="CHEBI:57387"/>
    </reaction>
    <physiologicalReaction direction="left-to-right" evidence="6">
        <dbReference type="Rhea" id="RHEA:40140"/>
    </physiologicalReaction>
</comment>
<dbReference type="EMBL" id="CAHPSF010000003">
    <property type="protein sequence ID" value="CAB5687015.1"/>
    <property type="molecule type" value="Genomic_DNA"/>
</dbReference>
<evidence type="ECO:0000256" key="11">
    <source>
        <dbReference type="ARBA" id="ARBA00048180"/>
    </source>
</evidence>
<evidence type="ECO:0000313" key="32">
    <source>
        <dbReference type="EMBL" id="CAB5687015.1"/>
    </source>
</evidence>
<comment type="catalytic activity">
    <reaction evidence="23">
        <text>(3R)-3-hydroxybutanoyl-CoA + H2O = (R)-3-hydroxybutanoate + CoA + H(+)</text>
        <dbReference type="Rhea" id="RHEA:65204"/>
        <dbReference type="ChEBI" id="CHEBI:10983"/>
        <dbReference type="ChEBI" id="CHEBI:15377"/>
        <dbReference type="ChEBI" id="CHEBI:15378"/>
        <dbReference type="ChEBI" id="CHEBI:57287"/>
        <dbReference type="ChEBI" id="CHEBI:57315"/>
    </reaction>
    <physiologicalReaction direction="left-to-right" evidence="23">
        <dbReference type="Rhea" id="RHEA:65205"/>
    </physiologicalReaction>
</comment>
<keyword evidence="5" id="KW-0443">Lipid metabolism</keyword>
<evidence type="ECO:0000256" key="13">
    <source>
        <dbReference type="ARBA" id="ARBA00050380"/>
    </source>
</evidence>
<dbReference type="EMBL" id="JAOWIN010000002">
    <property type="protein sequence ID" value="MDI9091887.1"/>
    <property type="molecule type" value="Genomic_DNA"/>
</dbReference>
<dbReference type="Pfam" id="PF13622">
    <property type="entry name" value="4HBT_3"/>
    <property type="match status" value="1"/>
</dbReference>
<name>A0A264VQK5_PRORE</name>
<comment type="caution">
    <text evidence="35">The sequence shown here is derived from an EMBL/GenBank/DDBJ whole genome shotgun (WGS) entry which is preliminary data.</text>
</comment>
<comment type="subunit">
    <text evidence="3">Homotetramer.</text>
</comment>
<dbReference type="CDD" id="cd03445">
    <property type="entry name" value="Thioesterase_II_repeat2"/>
    <property type="match status" value="1"/>
</dbReference>
<comment type="catalytic activity">
    <reaction evidence="12">
        <text>hexanoyl-CoA + H2O = hexanoate + CoA + H(+)</text>
        <dbReference type="Rhea" id="RHEA:40115"/>
        <dbReference type="ChEBI" id="CHEBI:15377"/>
        <dbReference type="ChEBI" id="CHEBI:15378"/>
        <dbReference type="ChEBI" id="CHEBI:17120"/>
        <dbReference type="ChEBI" id="CHEBI:57287"/>
        <dbReference type="ChEBI" id="CHEBI:62620"/>
    </reaction>
    <physiologicalReaction direction="left-to-right" evidence="12">
        <dbReference type="Rhea" id="RHEA:40116"/>
    </physiologicalReaction>
</comment>
<dbReference type="EMBL" id="JAHWLI010000006">
    <property type="protein sequence ID" value="MBW3115483.1"/>
    <property type="molecule type" value="Genomic_DNA"/>
</dbReference>
<dbReference type="GO" id="GO:0006637">
    <property type="term" value="P:acyl-CoA metabolic process"/>
    <property type="evidence" value="ECO:0007669"/>
    <property type="project" value="InterPro"/>
</dbReference>
<dbReference type="SUPFAM" id="SSF54637">
    <property type="entry name" value="Thioesterase/thiol ester dehydrase-isomerase"/>
    <property type="match status" value="2"/>
</dbReference>
<evidence type="ECO:0000256" key="26">
    <source>
        <dbReference type="ARBA" id="ARBA00052691"/>
    </source>
</evidence>
<dbReference type="EMBL" id="NOWC01000020">
    <property type="protein sequence ID" value="OZS73583.1"/>
    <property type="molecule type" value="Genomic_DNA"/>
</dbReference>
<gene>
    <name evidence="35" type="primary">tesB</name>
    <name evidence="35" type="ORF">CHI95_15780</name>
    <name evidence="32" type="ORF">GHA_01643</name>
    <name evidence="33" type="ORF">KYI77_03265</name>
    <name evidence="34" type="ORF">OGX73_04535</name>
</gene>
<dbReference type="STRING" id="587.RB151_007700"/>
<comment type="catalytic activity">
    <reaction evidence="21">
        <text>3-oxododecanoyl-CoA + H2O = 3-oxododecanoate + CoA + H(+)</text>
        <dbReference type="Rhea" id="RHEA:65216"/>
        <dbReference type="ChEBI" id="CHEBI:15377"/>
        <dbReference type="ChEBI" id="CHEBI:15378"/>
        <dbReference type="ChEBI" id="CHEBI:29743"/>
        <dbReference type="ChEBI" id="CHEBI:57287"/>
        <dbReference type="ChEBI" id="CHEBI:62615"/>
    </reaction>
    <physiologicalReaction direction="left-to-right" evidence="21">
        <dbReference type="Rhea" id="RHEA:65217"/>
    </physiologicalReaction>
</comment>
<evidence type="ECO:0000256" key="28">
    <source>
        <dbReference type="ARBA" id="ARBA00071120"/>
    </source>
</evidence>
<evidence type="ECO:0000256" key="29">
    <source>
        <dbReference type="ARBA" id="ARBA00079653"/>
    </source>
</evidence>
<dbReference type="PANTHER" id="PTHR11066">
    <property type="entry name" value="ACYL-COA THIOESTERASE"/>
    <property type="match status" value="1"/>
</dbReference>
<evidence type="ECO:0000256" key="6">
    <source>
        <dbReference type="ARBA" id="ARBA00037002"/>
    </source>
</evidence>
<evidence type="ECO:0000313" key="33">
    <source>
        <dbReference type="EMBL" id="MBW3115483.1"/>
    </source>
</evidence>
<comment type="catalytic activity">
    <reaction evidence="11">
        <text>tetradecanoyl-CoA + H2O = tetradecanoate + CoA + H(+)</text>
        <dbReference type="Rhea" id="RHEA:40119"/>
        <dbReference type="ChEBI" id="CHEBI:15377"/>
        <dbReference type="ChEBI" id="CHEBI:15378"/>
        <dbReference type="ChEBI" id="CHEBI:30807"/>
        <dbReference type="ChEBI" id="CHEBI:57287"/>
        <dbReference type="ChEBI" id="CHEBI:57385"/>
    </reaction>
    <physiologicalReaction direction="left-to-right" evidence="11">
        <dbReference type="Rhea" id="RHEA:40120"/>
    </physiologicalReaction>
</comment>
<evidence type="ECO:0000256" key="18">
    <source>
        <dbReference type="ARBA" id="ARBA00050810"/>
    </source>
</evidence>
<comment type="catalytic activity">
    <reaction evidence="14">
        <text>(3E,5Z)-tetradecadienoyl-CoA + H2O = (3E,5Z)-tetradecadienoate + CoA + H(+)</text>
        <dbReference type="Rhea" id="RHEA:55044"/>
        <dbReference type="ChEBI" id="CHEBI:15377"/>
        <dbReference type="ChEBI" id="CHEBI:15378"/>
        <dbReference type="ChEBI" id="CHEBI:57287"/>
        <dbReference type="ChEBI" id="CHEBI:71586"/>
        <dbReference type="ChEBI" id="CHEBI:71590"/>
    </reaction>
    <physiologicalReaction direction="left-to-right" evidence="14">
        <dbReference type="Rhea" id="RHEA:55045"/>
    </physiologicalReaction>
</comment>
<dbReference type="InterPro" id="IPR029069">
    <property type="entry name" value="HotDog_dom_sf"/>
</dbReference>
<evidence type="ECO:0000256" key="23">
    <source>
        <dbReference type="ARBA" id="ARBA00051737"/>
    </source>
</evidence>
<comment type="catalytic activity">
    <reaction evidence="9">
        <text>decanoyl-CoA + H2O = decanoate + CoA + H(+)</text>
        <dbReference type="Rhea" id="RHEA:40059"/>
        <dbReference type="ChEBI" id="CHEBI:15377"/>
        <dbReference type="ChEBI" id="CHEBI:15378"/>
        <dbReference type="ChEBI" id="CHEBI:27689"/>
        <dbReference type="ChEBI" id="CHEBI:57287"/>
        <dbReference type="ChEBI" id="CHEBI:61430"/>
    </reaction>
    <physiologicalReaction direction="left-to-right" evidence="9">
        <dbReference type="Rhea" id="RHEA:40060"/>
    </physiologicalReaction>
</comment>
<evidence type="ECO:0000256" key="25">
    <source>
        <dbReference type="ARBA" id="ARBA00052191"/>
    </source>
</evidence>
<comment type="function">
    <text evidence="27">Thioesterase that has relatively broad substrate specificity, hydrolyzing primarily medium- and long-chain acyl-CoA substrates to free fatty acids and CoA. Functions in the thioesterase-dependent pathway of beta-oxidation of oleate and conjugated linoleate ((9Z,11E)-octadecadienoate or CLA), which provides all energy and carbon precursors required for the growth of E.coli. Thus, supports growth on oleate or conjugated linoleate as the sole source of carbon by hydrolyzing 3,5-tetradecadienoyl-CoA, the terminal metabolite of oleate beta-oxidation via the alternative thioesterase-dependent pathway, and 3,5-dodecadienoyl-CoA, the end product of CLA beta-oxidation, respectively. Seems to be involved in 3-hydroxyalkanoate production in E.coli.</text>
</comment>
<reference evidence="34" key="4">
    <citation type="submission" date="2022-10" db="EMBL/GenBank/DDBJ databases">
        <title>Bacterial isolates recovered from the One Health project in Brazil.</title>
        <authorList>
            <person name="Valiatti T.B."/>
            <person name="Santos F."/>
            <person name="Cayo R."/>
            <person name="Gales A.C."/>
        </authorList>
    </citation>
    <scope>NUCLEOTIDE SEQUENCE</scope>
    <source>
        <strain evidence="34">PVR188</strain>
    </source>
</reference>
<evidence type="ECO:0000259" key="30">
    <source>
        <dbReference type="Pfam" id="PF02551"/>
    </source>
</evidence>
<evidence type="ECO:0000256" key="3">
    <source>
        <dbReference type="ARBA" id="ARBA00011881"/>
    </source>
</evidence>
<evidence type="ECO:0000256" key="22">
    <source>
        <dbReference type="ARBA" id="ARBA00051478"/>
    </source>
</evidence>
<evidence type="ECO:0000256" key="4">
    <source>
        <dbReference type="ARBA" id="ARBA00022801"/>
    </source>
</evidence>
<evidence type="ECO:0000256" key="2">
    <source>
        <dbReference type="ARBA" id="ARBA00006538"/>
    </source>
</evidence>
<dbReference type="Proteomes" id="UP000216001">
    <property type="component" value="Unassembled WGS sequence"/>
</dbReference>
<reference evidence="33" key="3">
    <citation type="submission" date="2021-07" db="EMBL/GenBank/DDBJ databases">
        <authorList>
            <person name="Stanton E."/>
        </authorList>
    </citation>
    <scope>NUCLEOTIDE SEQUENCE</scope>
    <source>
        <strain evidence="33">2021EL-01139</strain>
    </source>
</reference>
<dbReference type="NCBIfam" id="TIGR00189">
    <property type="entry name" value="tesB"/>
    <property type="match status" value="1"/>
</dbReference>
<evidence type="ECO:0000313" key="34">
    <source>
        <dbReference type="EMBL" id="MDI9091887.1"/>
    </source>
</evidence>
<comment type="catalytic activity">
    <reaction evidence="19">
        <text>(3Z,5E)-dodecadienoyl-CoA + H2O = (3Z,5E)-dodecadienoate + CoA + H(+)</text>
        <dbReference type="Rhea" id="RHEA:65172"/>
        <dbReference type="ChEBI" id="CHEBI:15377"/>
        <dbReference type="ChEBI" id="CHEBI:15378"/>
        <dbReference type="ChEBI" id="CHEBI:57287"/>
        <dbReference type="ChEBI" id="CHEBI:156333"/>
        <dbReference type="ChEBI" id="CHEBI:156334"/>
    </reaction>
    <physiologicalReaction direction="left-to-right" evidence="19">
        <dbReference type="Rhea" id="RHEA:65173"/>
    </physiologicalReaction>
</comment>
<reference evidence="35 36" key="1">
    <citation type="submission" date="2017-07" db="EMBL/GenBank/DDBJ databases">
        <title>blaIMP-27 on transferable plasmids in Proteus mirabilis and Providencia rettgeri.</title>
        <authorList>
            <person name="Potter R."/>
        </authorList>
    </citation>
    <scope>NUCLEOTIDE SEQUENCE [LARGE SCALE GENOMIC DNA]</scope>
    <source>
        <strain evidence="35 36">PR1</strain>
    </source>
</reference>
<feature type="domain" description="Acyl-CoA thioesterase-like N-terminal HotDog" evidence="31">
    <location>
        <begin position="34"/>
        <end position="109"/>
    </location>
</feature>
<dbReference type="RefSeq" id="WP_036958583.1">
    <property type="nucleotide sequence ID" value="NZ_ABDWLN020000017.1"/>
</dbReference>
<sequence length="289" mass="32692">MSPELQNLISLIELEKIEEGIFRGQSEDLGLPQVFGGQVVGQAMYAAKQTIPEERAINSFHSYFLRPGDSSRPIVYDVEILRDGGSFSARRVSAIQNGKPIFFMTASFQSQEEGYSHQNLMPDVPPPTKLISQDDIVQSLADKLPEAVKKYALRPTPFEFRPVEFYSPFDSAPQEPFRYIWFKAKGQLPDLPSLHHYLLGYASDYNFLPAALQPHGRGFMERDLQVATIDHSMWFHRPFKIDDWLLYAVESPSASGGRGFVKGQIYNLQGDLVATAVQEGVIRHRQPQK</sequence>
<comment type="catalytic activity">
    <reaction evidence="1">
        <text>butanoyl-CoA + H2O = butanoate + CoA + H(+)</text>
        <dbReference type="Rhea" id="RHEA:40111"/>
        <dbReference type="ChEBI" id="CHEBI:15377"/>
        <dbReference type="ChEBI" id="CHEBI:15378"/>
        <dbReference type="ChEBI" id="CHEBI:17968"/>
        <dbReference type="ChEBI" id="CHEBI:57287"/>
        <dbReference type="ChEBI" id="CHEBI:57371"/>
    </reaction>
    <physiologicalReaction direction="left-to-right" evidence="1">
        <dbReference type="Rhea" id="RHEA:40112"/>
    </physiologicalReaction>
</comment>
<comment type="catalytic activity">
    <reaction evidence="16">
        <text>3-hydroxydodecanoyl-CoA + H2O = 3-hydroxydodecanoate + CoA + H(+)</text>
        <dbReference type="Rhea" id="RHEA:65232"/>
        <dbReference type="ChEBI" id="CHEBI:15377"/>
        <dbReference type="ChEBI" id="CHEBI:15378"/>
        <dbReference type="ChEBI" id="CHEBI:57287"/>
        <dbReference type="ChEBI" id="CHEBI:76616"/>
        <dbReference type="ChEBI" id="CHEBI:156383"/>
    </reaction>
    <physiologicalReaction direction="left-to-right" evidence="16">
        <dbReference type="Rhea" id="RHEA:65233"/>
    </physiologicalReaction>
</comment>
<comment type="catalytic activity">
    <reaction evidence="25">
        <text>(3S)-3-hydroxybutanoyl-CoA + H2O = (S)-3-hydroxybutanoate + CoA + H(+)</text>
        <dbReference type="Rhea" id="RHEA:65208"/>
        <dbReference type="ChEBI" id="CHEBI:11047"/>
        <dbReference type="ChEBI" id="CHEBI:15377"/>
        <dbReference type="ChEBI" id="CHEBI:15378"/>
        <dbReference type="ChEBI" id="CHEBI:57287"/>
        <dbReference type="ChEBI" id="CHEBI:57316"/>
    </reaction>
    <physiologicalReaction direction="left-to-right" evidence="25">
        <dbReference type="Rhea" id="RHEA:65209"/>
    </physiologicalReaction>
</comment>
<evidence type="ECO:0000256" key="5">
    <source>
        <dbReference type="ARBA" id="ARBA00023098"/>
    </source>
</evidence>
<dbReference type="InterPro" id="IPR049449">
    <property type="entry name" value="TesB_ACOT8-like_N"/>
</dbReference>
<comment type="catalytic activity">
    <reaction evidence="13">
        <text>4-methylpentanoyl-CoA + H2O = 4-methylpentanoate + CoA + H(+)</text>
        <dbReference type="Rhea" id="RHEA:55064"/>
        <dbReference type="ChEBI" id="CHEBI:15377"/>
        <dbReference type="ChEBI" id="CHEBI:15378"/>
        <dbReference type="ChEBI" id="CHEBI:57287"/>
        <dbReference type="ChEBI" id="CHEBI:74904"/>
        <dbReference type="ChEBI" id="CHEBI:131445"/>
    </reaction>
    <physiologicalReaction direction="left-to-right" evidence="13">
        <dbReference type="Rhea" id="RHEA:55065"/>
    </physiologicalReaction>
</comment>
<proteinExistence type="inferred from homology"/>
<organism evidence="35 36">
    <name type="scientific">Providencia rettgeri</name>
    <dbReference type="NCBI Taxonomy" id="587"/>
    <lineage>
        <taxon>Bacteria</taxon>
        <taxon>Pseudomonadati</taxon>
        <taxon>Pseudomonadota</taxon>
        <taxon>Gammaproteobacteria</taxon>
        <taxon>Enterobacterales</taxon>
        <taxon>Morganellaceae</taxon>
        <taxon>Providencia</taxon>
    </lineage>
</organism>
<evidence type="ECO:0000313" key="36">
    <source>
        <dbReference type="Proteomes" id="UP000216001"/>
    </source>
</evidence>
<dbReference type="Proteomes" id="UP001155882">
    <property type="component" value="Unassembled WGS sequence"/>
</dbReference>
<dbReference type="InterPro" id="IPR003703">
    <property type="entry name" value="Acyl_CoA_thio"/>
</dbReference>
<comment type="catalytic activity">
    <reaction evidence="17">
        <text>(3S)-3-hydroxypentanoyl-CoA + H2O = (3S)-3-hydroxypentanoate + CoA + H(+)</text>
        <dbReference type="Rhea" id="RHEA:55096"/>
        <dbReference type="ChEBI" id="CHEBI:15377"/>
        <dbReference type="ChEBI" id="CHEBI:15378"/>
        <dbReference type="ChEBI" id="CHEBI:57287"/>
        <dbReference type="ChEBI" id="CHEBI:138607"/>
        <dbReference type="ChEBI" id="CHEBI:138608"/>
    </reaction>
    <physiologicalReaction direction="left-to-right" evidence="17">
        <dbReference type="Rhea" id="RHEA:55097"/>
    </physiologicalReaction>
</comment>
<evidence type="ECO:0000313" key="35">
    <source>
        <dbReference type="EMBL" id="OZS73583.1"/>
    </source>
</evidence>
<dbReference type="GO" id="GO:0005829">
    <property type="term" value="C:cytosol"/>
    <property type="evidence" value="ECO:0007669"/>
    <property type="project" value="TreeGrafter"/>
</dbReference>
<accession>A0A264VQK5</accession>
<comment type="similarity">
    <text evidence="2">Belongs to the C/M/P thioester hydrolase family.</text>
</comment>
<evidence type="ECO:0000256" key="21">
    <source>
        <dbReference type="ARBA" id="ARBA00051093"/>
    </source>
</evidence>
<dbReference type="InterPro" id="IPR042171">
    <property type="entry name" value="Acyl-CoA_hotdog"/>
</dbReference>
<evidence type="ECO:0000256" key="12">
    <source>
        <dbReference type="ARBA" id="ARBA00050199"/>
    </source>
</evidence>
<dbReference type="GO" id="GO:0009062">
    <property type="term" value="P:fatty acid catabolic process"/>
    <property type="evidence" value="ECO:0007669"/>
    <property type="project" value="TreeGrafter"/>
</dbReference>
<evidence type="ECO:0000256" key="14">
    <source>
        <dbReference type="ARBA" id="ARBA00050558"/>
    </source>
</evidence>
<evidence type="ECO:0000256" key="1">
    <source>
        <dbReference type="ARBA" id="ARBA00000295"/>
    </source>
</evidence>
<comment type="catalytic activity">
    <reaction evidence="20">
        <text>a fatty acyl-CoA + H2O = a fatty acid + CoA + H(+)</text>
        <dbReference type="Rhea" id="RHEA:16781"/>
        <dbReference type="ChEBI" id="CHEBI:15377"/>
        <dbReference type="ChEBI" id="CHEBI:15378"/>
        <dbReference type="ChEBI" id="CHEBI:28868"/>
        <dbReference type="ChEBI" id="CHEBI:57287"/>
        <dbReference type="ChEBI" id="CHEBI:77636"/>
        <dbReference type="EC" id="3.1.2.20"/>
    </reaction>
    <physiologicalReaction direction="left-to-right" evidence="20">
        <dbReference type="Rhea" id="RHEA:16782"/>
    </physiologicalReaction>
</comment>
<dbReference type="Proteomes" id="UP000834611">
    <property type="component" value="Unassembled WGS sequence"/>
</dbReference>
<evidence type="ECO:0000256" key="27">
    <source>
        <dbReference type="ARBA" id="ARBA00055321"/>
    </source>
</evidence>
<dbReference type="Pfam" id="PF02551">
    <property type="entry name" value="Acyl_CoA_thio"/>
    <property type="match status" value="1"/>
</dbReference>
<reference evidence="32" key="2">
    <citation type="submission" date="2020-05" db="EMBL/GenBank/DDBJ databases">
        <authorList>
            <person name="Delgado-Blas J."/>
        </authorList>
    </citation>
    <scope>NUCLEOTIDE SEQUENCE</scope>
    <source>
        <strain evidence="32">BB1453</strain>
    </source>
</reference>
<dbReference type="EC" id="3.1.2.20" evidence="7"/>
<dbReference type="AlphaFoldDB" id="A0A264VQK5"/>
<evidence type="ECO:0000256" key="8">
    <source>
        <dbReference type="ARBA" id="ARBA00047588"/>
    </source>
</evidence>
<comment type="catalytic activity">
    <reaction evidence="8">
        <text>octanoyl-CoA + H2O = octanoate + CoA + H(+)</text>
        <dbReference type="Rhea" id="RHEA:30143"/>
        <dbReference type="ChEBI" id="CHEBI:15377"/>
        <dbReference type="ChEBI" id="CHEBI:15378"/>
        <dbReference type="ChEBI" id="CHEBI:25646"/>
        <dbReference type="ChEBI" id="CHEBI:57287"/>
        <dbReference type="ChEBI" id="CHEBI:57386"/>
    </reaction>
    <physiologicalReaction direction="left-to-right" evidence="8">
        <dbReference type="Rhea" id="RHEA:30144"/>
    </physiologicalReaction>
</comment>
<dbReference type="InterPro" id="IPR025652">
    <property type="entry name" value="TesB_C"/>
</dbReference>
<evidence type="ECO:0000256" key="17">
    <source>
        <dbReference type="ARBA" id="ARBA00050803"/>
    </source>
</evidence>
<dbReference type="FunFam" id="2.40.160.210:FF:000001">
    <property type="entry name" value="Acyl-CoA thioesterase II"/>
    <property type="match status" value="1"/>
</dbReference>
<comment type="catalytic activity">
    <reaction evidence="26">
        <text>hexadecanoyl-CoA + H2O = hexadecanoate + CoA + H(+)</text>
        <dbReference type="Rhea" id="RHEA:16645"/>
        <dbReference type="ChEBI" id="CHEBI:7896"/>
        <dbReference type="ChEBI" id="CHEBI:15377"/>
        <dbReference type="ChEBI" id="CHEBI:15378"/>
        <dbReference type="ChEBI" id="CHEBI:57287"/>
        <dbReference type="ChEBI" id="CHEBI:57379"/>
    </reaction>
    <physiologicalReaction direction="left-to-right" evidence="26">
        <dbReference type="Rhea" id="RHEA:16646"/>
    </physiologicalReaction>
</comment>
<dbReference type="PANTHER" id="PTHR11066:SF34">
    <property type="entry name" value="ACYL-COENZYME A THIOESTERASE 8"/>
    <property type="match status" value="1"/>
</dbReference>
<evidence type="ECO:0000256" key="24">
    <source>
        <dbReference type="ARBA" id="ARBA00051978"/>
    </source>
</evidence>
<evidence type="ECO:0000256" key="10">
    <source>
        <dbReference type="ARBA" id="ARBA00048074"/>
    </source>
</evidence>